<dbReference type="InterPro" id="IPR046633">
    <property type="entry name" value="DUF6745"/>
</dbReference>
<evidence type="ECO:0000259" key="1">
    <source>
        <dbReference type="Pfam" id="PF20530"/>
    </source>
</evidence>
<name>A0A926VHS4_9CYAN</name>
<sequence>MITEFTPEQEALIPVYKEKWDAILLSTERIDRQKAQDAIKSAYGSIGKNEVDILFYDSPYAAAIDINKQGEIKLGKPIRGKLDSQLAIKLWRQVESQLEMRLKEQLWDRQRSMLASRLEISLRRQMSRQLQDNLWVNFPKAFIRKIGTSWAKEIEFYITVLGCQHNFQKEWELFQLLVKNAFWILAYENVCFVCDRPTKINFDARQRLHAEGEPALEFADGYSLYAYHGVNLPRKYGYLHPKKWRSQWLLQETNAELRRVLIQAIGYERICQELQTTELDLFREYTLLKIDDADVEPIHLLKMTCPSTGQIHALRVPPNLTSAREAIRWVNWGIDPEKFAIET</sequence>
<gene>
    <name evidence="2" type="ORF">H6G03_23630</name>
</gene>
<dbReference type="Pfam" id="PF20530">
    <property type="entry name" value="DUF6745"/>
    <property type="match status" value="1"/>
</dbReference>
<feature type="domain" description="DUF6745" evidence="1">
    <location>
        <begin position="175"/>
        <end position="340"/>
    </location>
</feature>
<accession>A0A926VHS4</accession>
<evidence type="ECO:0000313" key="3">
    <source>
        <dbReference type="Proteomes" id="UP000641646"/>
    </source>
</evidence>
<dbReference type="AlphaFoldDB" id="A0A926VHS4"/>
<keyword evidence="3" id="KW-1185">Reference proteome</keyword>
<proteinExistence type="predicted"/>
<dbReference type="RefSeq" id="WP_190469694.1">
    <property type="nucleotide sequence ID" value="NZ_JACJPW010000071.1"/>
</dbReference>
<reference evidence="2" key="2">
    <citation type="submission" date="2020-08" db="EMBL/GenBank/DDBJ databases">
        <authorList>
            <person name="Chen M."/>
            <person name="Teng W."/>
            <person name="Zhao L."/>
            <person name="Hu C."/>
            <person name="Zhou Y."/>
            <person name="Han B."/>
            <person name="Song L."/>
            <person name="Shu W."/>
        </authorList>
    </citation>
    <scope>NUCLEOTIDE SEQUENCE</scope>
    <source>
        <strain evidence="2">FACHB-1375</strain>
    </source>
</reference>
<dbReference type="EMBL" id="JACJPW010000071">
    <property type="protein sequence ID" value="MBD2184022.1"/>
    <property type="molecule type" value="Genomic_DNA"/>
</dbReference>
<organism evidence="2 3">
    <name type="scientific">Aerosakkonema funiforme FACHB-1375</name>
    <dbReference type="NCBI Taxonomy" id="2949571"/>
    <lineage>
        <taxon>Bacteria</taxon>
        <taxon>Bacillati</taxon>
        <taxon>Cyanobacteriota</taxon>
        <taxon>Cyanophyceae</taxon>
        <taxon>Oscillatoriophycideae</taxon>
        <taxon>Aerosakkonematales</taxon>
        <taxon>Aerosakkonemataceae</taxon>
        <taxon>Aerosakkonema</taxon>
    </lineage>
</organism>
<comment type="caution">
    <text evidence="2">The sequence shown here is derived from an EMBL/GenBank/DDBJ whole genome shotgun (WGS) entry which is preliminary data.</text>
</comment>
<dbReference type="Proteomes" id="UP000641646">
    <property type="component" value="Unassembled WGS sequence"/>
</dbReference>
<reference evidence="2" key="1">
    <citation type="journal article" date="2015" name="ISME J.">
        <title>Draft Genome Sequence of Streptomyces incarnatus NRRL8089, which Produces the Nucleoside Antibiotic Sinefungin.</title>
        <authorList>
            <person name="Oshima K."/>
            <person name="Hattori M."/>
            <person name="Shimizu H."/>
            <person name="Fukuda K."/>
            <person name="Nemoto M."/>
            <person name="Inagaki K."/>
            <person name="Tamura T."/>
        </authorList>
    </citation>
    <scope>NUCLEOTIDE SEQUENCE</scope>
    <source>
        <strain evidence="2">FACHB-1375</strain>
    </source>
</reference>
<evidence type="ECO:0000313" key="2">
    <source>
        <dbReference type="EMBL" id="MBD2184022.1"/>
    </source>
</evidence>
<protein>
    <recommendedName>
        <fullName evidence="1">DUF6745 domain-containing protein</fullName>
    </recommendedName>
</protein>